<accession>A0A1M7S651</accession>
<dbReference type="GO" id="GO:0030267">
    <property type="term" value="F:glyoxylate reductase (NADPH) activity"/>
    <property type="evidence" value="ECO:0007669"/>
    <property type="project" value="TreeGrafter"/>
</dbReference>
<organism evidence="5 6">
    <name type="scientific">Desulfovibrio litoralis DSM 11393</name>
    <dbReference type="NCBI Taxonomy" id="1121455"/>
    <lineage>
        <taxon>Bacteria</taxon>
        <taxon>Pseudomonadati</taxon>
        <taxon>Thermodesulfobacteriota</taxon>
        <taxon>Desulfovibrionia</taxon>
        <taxon>Desulfovibrionales</taxon>
        <taxon>Desulfovibrionaceae</taxon>
        <taxon>Desulfovibrio</taxon>
    </lineage>
</organism>
<dbReference type="PANTHER" id="PTHR10996">
    <property type="entry name" value="2-HYDROXYACID DEHYDROGENASE-RELATED"/>
    <property type="match status" value="1"/>
</dbReference>
<dbReference type="InterPro" id="IPR036291">
    <property type="entry name" value="NAD(P)-bd_dom_sf"/>
</dbReference>
<evidence type="ECO:0000313" key="5">
    <source>
        <dbReference type="EMBL" id="SHN53910.1"/>
    </source>
</evidence>
<dbReference type="GO" id="GO:0016618">
    <property type="term" value="F:hydroxypyruvate reductase [NAD(P)H] activity"/>
    <property type="evidence" value="ECO:0007669"/>
    <property type="project" value="TreeGrafter"/>
</dbReference>
<sequence>MQVGITTSSFAQYDNKPLELLKNNNLKIVLNPHGRELSEDEAIELLKDCVGVAAGTEPLNARVLEALPKLKVISRCGVGMDSVDIKKAEQLGIVVKSTPDAPTRAVVELTLGLALDLFRQVSFMDRELRAGVWKKRMGSLLEGKKLGIIGYGRIGRAVGAAFKPLGVEVAFYDPFVKDDSSYKELNALLAWSDIITLHCSKGKSGVPVLGVNEFKHIKTGAYIINCARGGLIDEVELCKQLKDGKISGAALDVYSSEPYKGPLTELNNVILLPHVGSYAKETRINMENQTINNLISGLKEQGLL</sequence>
<reference evidence="5 6" key="1">
    <citation type="submission" date="2016-12" db="EMBL/GenBank/DDBJ databases">
        <authorList>
            <person name="Song W.-J."/>
            <person name="Kurnit D.M."/>
        </authorList>
    </citation>
    <scope>NUCLEOTIDE SEQUENCE [LARGE SCALE GENOMIC DNA]</scope>
    <source>
        <strain evidence="5 6">DSM 11393</strain>
    </source>
</reference>
<dbReference type="GO" id="GO:0051287">
    <property type="term" value="F:NAD binding"/>
    <property type="evidence" value="ECO:0007669"/>
    <property type="project" value="InterPro"/>
</dbReference>
<dbReference type="Pfam" id="PF02826">
    <property type="entry name" value="2-Hacid_dh_C"/>
    <property type="match status" value="1"/>
</dbReference>
<evidence type="ECO:0000256" key="1">
    <source>
        <dbReference type="ARBA" id="ARBA00023002"/>
    </source>
</evidence>
<dbReference type="InterPro" id="IPR050223">
    <property type="entry name" value="D-isomer_2-hydroxyacid_DH"/>
</dbReference>
<dbReference type="STRING" id="1121455.SAMN02745728_00469"/>
<comment type="similarity">
    <text evidence="2">Belongs to the D-isomer specific 2-hydroxyacid dehydrogenase family.</text>
</comment>
<dbReference type="RefSeq" id="WP_072696149.1">
    <property type="nucleotide sequence ID" value="NZ_FRDI01000003.1"/>
</dbReference>
<evidence type="ECO:0000259" key="4">
    <source>
        <dbReference type="Pfam" id="PF02826"/>
    </source>
</evidence>
<keyword evidence="1 2" id="KW-0560">Oxidoreductase</keyword>
<dbReference type="CDD" id="cd12172">
    <property type="entry name" value="PGDH_like_2"/>
    <property type="match status" value="1"/>
</dbReference>
<evidence type="ECO:0000259" key="3">
    <source>
        <dbReference type="Pfam" id="PF00389"/>
    </source>
</evidence>
<dbReference type="SUPFAM" id="SSF52283">
    <property type="entry name" value="Formate/glycerate dehydrogenase catalytic domain-like"/>
    <property type="match status" value="1"/>
</dbReference>
<dbReference type="Gene3D" id="3.40.50.720">
    <property type="entry name" value="NAD(P)-binding Rossmann-like Domain"/>
    <property type="match status" value="2"/>
</dbReference>
<dbReference type="EMBL" id="FRDI01000003">
    <property type="protein sequence ID" value="SHN53910.1"/>
    <property type="molecule type" value="Genomic_DNA"/>
</dbReference>
<keyword evidence="6" id="KW-1185">Reference proteome</keyword>
<dbReference type="AlphaFoldDB" id="A0A1M7S651"/>
<dbReference type="Proteomes" id="UP000186469">
    <property type="component" value="Unassembled WGS sequence"/>
</dbReference>
<evidence type="ECO:0000256" key="2">
    <source>
        <dbReference type="RuleBase" id="RU003719"/>
    </source>
</evidence>
<feature type="domain" description="D-isomer specific 2-hydroxyacid dehydrogenase NAD-binding" evidence="4">
    <location>
        <begin position="111"/>
        <end position="276"/>
    </location>
</feature>
<dbReference type="InterPro" id="IPR006139">
    <property type="entry name" value="D-isomer_2_OHA_DH_cat_dom"/>
</dbReference>
<dbReference type="OrthoDB" id="9793626at2"/>
<gene>
    <name evidence="5" type="ORF">SAMN02745728_00469</name>
</gene>
<proteinExistence type="inferred from homology"/>
<protein>
    <submittedName>
        <fullName evidence="5">D-3-phosphoglycerate dehydrogenase</fullName>
    </submittedName>
</protein>
<dbReference type="Pfam" id="PF00389">
    <property type="entry name" value="2-Hacid_dh"/>
    <property type="match status" value="1"/>
</dbReference>
<evidence type="ECO:0000313" key="6">
    <source>
        <dbReference type="Proteomes" id="UP000186469"/>
    </source>
</evidence>
<dbReference type="PANTHER" id="PTHR10996:SF283">
    <property type="entry name" value="GLYOXYLATE_HYDROXYPYRUVATE REDUCTASE B"/>
    <property type="match status" value="1"/>
</dbReference>
<name>A0A1M7S651_9BACT</name>
<dbReference type="InterPro" id="IPR006140">
    <property type="entry name" value="D-isomer_DH_NAD-bd"/>
</dbReference>
<dbReference type="SUPFAM" id="SSF51735">
    <property type="entry name" value="NAD(P)-binding Rossmann-fold domains"/>
    <property type="match status" value="1"/>
</dbReference>
<dbReference type="GO" id="GO:0005829">
    <property type="term" value="C:cytosol"/>
    <property type="evidence" value="ECO:0007669"/>
    <property type="project" value="TreeGrafter"/>
</dbReference>
<feature type="domain" description="D-isomer specific 2-hydroxyacid dehydrogenase catalytic" evidence="3">
    <location>
        <begin position="14"/>
        <end position="301"/>
    </location>
</feature>